<accession>A0A9P7UQ45</accession>
<evidence type="ECO:0000313" key="2">
    <source>
        <dbReference type="Proteomes" id="UP001049176"/>
    </source>
</evidence>
<comment type="caution">
    <text evidence="1">The sequence shown here is derived from an EMBL/GenBank/DDBJ whole genome shotgun (WGS) entry which is preliminary data.</text>
</comment>
<keyword evidence="2" id="KW-1185">Reference proteome</keyword>
<name>A0A9P7UQ45_9AGAR</name>
<gene>
    <name evidence="1" type="ORF">E1B28_012623</name>
</gene>
<proteinExistence type="predicted"/>
<sequence>MNGPYDWLDIRHFVQSEHPLVAEFFPWVEGWEFHVGESVESWDGSKKGKVSAVTDDGVVVELDTIPSVQEFVSWKVYKCWEPGDYVCAPHVGEEGGDGLVIGMKSNYIYAWLGHEDDDDGMGMLIEHRNLVHAVPRVDQIEVLLARCTEDAVVEAFKYAGKYTRMSDDNIAQEVAQYREFENNKNESLALSRTFTSPWKWWTICMWRGNQKGVHTLLNVTTGCNVL</sequence>
<organism evidence="1 2">
    <name type="scientific">Marasmius oreades</name>
    <name type="common">fairy-ring Marasmius</name>
    <dbReference type="NCBI Taxonomy" id="181124"/>
    <lineage>
        <taxon>Eukaryota</taxon>
        <taxon>Fungi</taxon>
        <taxon>Dikarya</taxon>
        <taxon>Basidiomycota</taxon>
        <taxon>Agaricomycotina</taxon>
        <taxon>Agaricomycetes</taxon>
        <taxon>Agaricomycetidae</taxon>
        <taxon>Agaricales</taxon>
        <taxon>Marasmiineae</taxon>
        <taxon>Marasmiaceae</taxon>
        <taxon>Marasmius</taxon>
    </lineage>
</organism>
<dbReference type="AlphaFoldDB" id="A0A9P7UQ45"/>
<protein>
    <submittedName>
        <fullName evidence="1">Uncharacterized protein</fullName>
    </submittedName>
</protein>
<dbReference type="Proteomes" id="UP001049176">
    <property type="component" value="Chromosome 8"/>
</dbReference>
<dbReference type="KEGG" id="more:E1B28_012623"/>
<dbReference type="GeneID" id="66081698"/>
<dbReference type="RefSeq" id="XP_043005122.1">
    <property type="nucleotide sequence ID" value="XM_043157754.1"/>
</dbReference>
<evidence type="ECO:0000313" key="1">
    <source>
        <dbReference type="EMBL" id="KAG7088651.1"/>
    </source>
</evidence>
<dbReference type="EMBL" id="CM032188">
    <property type="protein sequence ID" value="KAG7088651.1"/>
    <property type="molecule type" value="Genomic_DNA"/>
</dbReference>
<reference evidence="1" key="1">
    <citation type="journal article" date="2021" name="Genome Biol. Evol.">
        <title>The assembled and annotated genome of the fairy-ring fungus Marasmius oreades.</title>
        <authorList>
            <person name="Hiltunen M."/>
            <person name="Ament-Velasquez S.L."/>
            <person name="Johannesson H."/>
        </authorList>
    </citation>
    <scope>NUCLEOTIDE SEQUENCE</scope>
    <source>
        <strain evidence="1">03SP1</strain>
    </source>
</reference>